<keyword evidence="6" id="KW-0998">Cell outer membrane</keyword>
<organism evidence="10 11">
    <name type="scientific">Dyella japonica</name>
    <dbReference type="NCBI Taxonomy" id="231455"/>
    <lineage>
        <taxon>Bacteria</taxon>
        <taxon>Pseudomonadati</taxon>
        <taxon>Pseudomonadota</taxon>
        <taxon>Gammaproteobacteria</taxon>
        <taxon>Lysobacterales</taxon>
        <taxon>Rhodanobacteraceae</taxon>
        <taxon>Dyella</taxon>
    </lineage>
</organism>
<keyword evidence="7" id="KW-0449">Lipoprotein</keyword>
<evidence type="ECO:0000256" key="1">
    <source>
        <dbReference type="ARBA" id="ARBA00022729"/>
    </source>
</evidence>
<proteinExistence type="predicted"/>
<gene>
    <name evidence="10" type="ORF">ABIC75_001778</name>
</gene>
<accession>A0ABV2JT91</accession>
<dbReference type="CDD" id="cd06339">
    <property type="entry name" value="PBP1_YraM_LppC_lipoprotein-like"/>
    <property type="match status" value="1"/>
</dbReference>
<keyword evidence="4" id="KW-0472">Membrane</keyword>
<evidence type="ECO:0000256" key="9">
    <source>
        <dbReference type="SAM" id="SignalP"/>
    </source>
</evidence>
<keyword evidence="1 9" id="KW-0732">Signal</keyword>
<reference evidence="10 11" key="1">
    <citation type="submission" date="2024-06" db="EMBL/GenBank/DDBJ databases">
        <title>Sorghum-associated microbial communities from plants grown in Nebraska, USA.</title>
        <authorList>
            <person name="Schachtman D."/>
        </authorList>
    </citation>
    <scope>NUCLEOTIDE SEQUENCE [LARGE SCALE GENOMIC DNA]</scope>
    <source>
        <strain evidence="10 11">1073</strain>
    </source>
</reference>
<keyword evidence="2" id="KW-0133">Cell shape</keyword>
<dbReference type="Proteomes" id="UP001549184">
    <property type="component" value="Unassembled WGS sequence"/>
</dbReference>
<dbReference type="SUPFAM" id="SSF53822">
    <property type="entry name" value="Periplasmic binding protein-like I"/>
    <property type="match status" value="1"/>
</dbReference>
<dbReference type="EMBL" id="JBEPMU010000002">
    <property type="protein sequence ID" value="MET3652056.1"/>
    <property type="molecule type" value="Genomic_DNA"/>
</dbReference>
<dbReference type="RefSeq" id="WP_354013467.1">
    <property type="nucleotide sequence ID" value="NZ_JBEPMU010000002.1"/>
</dbReference>
<evidence type="ECO:0000256" key="8">
    <source>
        <dbReference type="SAM" id="MobiDB-lite"/>
    </source>
</evidence>
<dbReference type="InterPro" id="IPR011990">
    <property type="entry name" value="TPR-like_helical_dom_sf"/>
</dbReference>
<dbReference type="Pfam" id="PF04348">
    <property type="entry name" value="LppC"/>
    <property type="match status" value="2"/>
</dbReference>
<feature type="chain" id="PRO_5047222508" evidence="9">
    <location>
        <begin position="19"/>
        <end position="617"/>
    </location>
</feature>
<keyword evidence="11" id="KW-1185">Reference proteome</keyword>
<dbReference type="InterPro" id="IPR028082">
    <property type="entry name" value="Peripla_BP_I"/>
</dbReference>
<evidence type="ECO:0000256" key="2">
    <source>
        <dbReference type="ARBA" id="ARBA00022960"/>
    </source>
</evidence>
<evidence type="ECO:0000313" key="11">
    <source>
        <dbReference type="Proteomes" id="UP001549184"/>
    </source>
</evidence>
<evidence type="ECO:0000256" key="5">
    <source>
        <dbReference type="ARBA" id="ARBA00023139"/>
    </source>
</evidence>
<dbReference type="PANTHER" id="PTHR38038">
    <property type="entry name" value="PENICILLIN-BINDING PROTEIN ACTIVATOR LPOA"/>
    <property type="match status" value="1"/>
</dbReference>
<keyword evidence="5" id="KW-0564">Palmitate</keyword>
<feature type="signal peptide" evidence="9">
    <location>
        <begin position="1"/>
        <end position="18"/>
    </location>
</feature>
<feature type="compositionally biased region" description="Polar residues" evidence="8">
    <location>
        <begin position="604"/>
        <end position="617"/>
    </location>
</feature>
<dbReference type="Gene3D" id="3.40.50.2300">
    <property type="match status" value="2"/>
</dbReference>
<feature type="compositionally biased region" description="Low complexity" evidence="8">
    <location>
        <begin position="591"/>
        <end position="603"/>
    </location>
</feature>
<evidence type="ECO:0000256" key="4">
    <source>
        <dbReference type="ARBA" id="ARBA00023136"/>
    </source>
</evidence>
<keyword evidence="3" id="KW-0573">Peptidoglycan synthesis</keyword>
<comment type="caution">
    <text evidence="10">The sequence shown here is derived from an EMBL/GenBank/DDBJ whole genome shotgun (WGS) entry which is preliminary data.</text>
</comment>
<dbReference type="PROSITE" id="PS51257">
    <property type="entry name" value="PROKAR_LIPOPROTEIN"/>
    <property type="match status" value="1"/>
</dbReference>
<dbReference type="InterPro" id="IPR007443">
    <property type="entry name" value="LpoA"/>
</dbReference>
<dbReference type="Gene3D" id="1.25.40.10">
    <property type="entry name" value="Tetratricopeptide repeat domain"/>
    <property type="match status" value="1"/>
</dbReference>
<evidence type="ECO:0000256" key="3">
    <source>
        <dbReference type="ARBA" id="ARBA00022984"/>
    </source>
</evidence>
<feature type="region of interest" description="Disordered" evidence="8">
    <location>
        <begin position="588"/>
        <end position="617"/>
    </location>
</feature>
<name>A0ABV2JT91_9GAMM</name>
<evidence type="ECO:0000313" key="10">
    <source>
        <dbReference type="EMBL" id="MET3652056.1"/>
    </source>
</evidence>
<sequence length="617" mass="65397">MRLTRAAGVALLVSLALSGCVPPAAQKSPAEIAASQQADTLIQQGKFDEAAQAYLALAQTGGNRDHYQLLAAEAYRQEGQLDRAAPLLDGIRRQRLTGDEPSRLDLLQAELALKQHNAPRALQLTTQPNISVPPALQLRLLELRSQSMQQTGDLWGAARTRVEMDGQLSGLDQAQNRKQIVSLLTQLGVEPLKQRAAAMQPSDRMLVWINEALTQLGVAVAHPAPALEQEVGTMMPGEGANVREGFKMPAHVALLLPTSGNLASAGTAIREGFFAAYADSSRNHVPRPPVRVYDSAGTTAGAIKAYQQAVSDGAQLIIGPLTRGEVSALFGLPQLPVPLLALNHPDDKSLPASGVSEFGLLPETEGAQAADHMAEGGIVNAFVIVSSDDFAQRAAKSFKAEFEARGGKVAGMGNLTGTGVNFASTISGLGMPTDNGDASANKDSGIFISMRPQQARLLLPQLKLARVNLPVYGTSHIYAGVDDAGANRDLEGVEFCDSPWLFDVQPGLPNHGDIAAQLPAARGTSARLFAFGMDAWDLAPYIDWLRAHPGSYLPGASGQLTSDQFGRIRRVLVWAKFQDGLARPLNGSLQMDTAPAMAPPTDASGSPQLQTEQPTSH</sequence>
<dbReference type="PANTHER" id="PTHR38038:SF1">
    <property type="entry name" value="PENICILLIN-BINDING PROTEIN ACTIVATOR LPOA"/>
    <property type="match status" value="1"/>
</dbReference>
<evidence type="ECO:0000256" key="6">
    <source>
        <dbReference type="ARBA" id="ARBA00023237"/>
    </source>
</evidence>
<protein>
    <submittedName>
        <fullName evidence="10">Outer membrane PBP1 activator LpoA protein</fullName>
    </submittedName>
</protein>
<evidence type="ECO:0000256" key="7">
    <source>
        <dbReference type="ARBA" id="ARBA00023288"/>
    </source>
</evidence>